<dbReference type="SUPFAM" id="SSF54736">
    <property type="entry name" value="ClpS-like"/>
    <property type="match status" value="1"/>
</dbReference>
<comment type="caution">
    <text evidence="7">The sequence shown here is derived from an EMBL/GenBank/DDBJ whole genome shotgun (WGS) entry which is preliminary data.</text>
</comment>
<dbReference type="InterPro" id="IPR013823">
    <property type="entry name" value="Ribosomal_bL12_C"/>
</dbReference>
<keyword evidence="2 7" id="KW-0689">Ribosomal protein</keyword>
<dbReference type="PANTHER" id="PTHR45987">
    <property type="entry name" value="39S RIBOSOMAL PROTEIN L12"/>
    <property type="match status" value="1"/>
</dbReference>
<dbReference type="Pfam" id="PF16320">
    <property type="entry name" value="Ribosomal_L12_N"/>
    <property type="match status" value="1"/>
</dbReference>
<evidence type="ECO:0000256" key="4">
    <source>
        <dbReference type="SAM" id="MobiDB-lite"/>
    </source>
</evidence>
<evidence type="ECO:0000259" key="6">
    <source>
        <dbReference type="Pfam" id="PF16320"/>
    </source>
</evidence>
<dbReference type="GO" id="GO:0003729">
    <property type="term" value="F:mRNA binding"/>
    <property type="evidence" value="ECO:0007669"/>
    <property type="project" value="TreeGrafter"/>
</dbReference>
<feature type="domain" description="Large ribosomal subunit protein bL12 C-terminal" evidence="5">
    <location>
        <begin position="104"/>
        <end position="167"/>
    </location>
</feature>
<dbReference type="PANTHER" id="PTHR45987:SF4">
    <property type="entry name" value="LARGE RIBOSOMAL SUBUNIT PROTEIN BL12M"/>
    <property type="match status" value="1"/>
</dbReference>
<dbReference type="Pfam" id="PF00542">
    <property type="entry name" value="Ribosomal_L12"/>
    <property type="match status" value="1"/>
</dbReference>
<dbReference type="GO" id="GO:0005762">
    <property type="term" value="C:mitochondrial large ribosomal subunit"/>
    <property type="evidence" value="ECO:0007669"/>
    <property type="project" value="TreeGrafter"/>
</dbReference>
<evidence type="ECO:0000313" key="7">
    <source>
        <dbReference type="EMBL" id="RWR99008.1"/>
    </source>
</evidence>
<keyword evidence="8" id="KW-1185">Reference proteome</keyword>
<dbReference type="EMBL" id="NCKU01017330">
    <property type="protein sequence ID" value="RWR99008.1"/>
    <property type="molecule type" value="Genomic_DNA"/>
</dbReference>
<dbReference type="OrthoDB" id="250175at2759"/>
<dbReference type="InterPro" id="IPR014719">
    <property type="entry name" value="Ribosomal_bL12_C/ClpS-like"/>
</dbReference>
<sequence length="168" mass="18598">HTRKHKWTQVSRTFSSAAPEAALQPPSPSNAPKQYSPKLHSIVDEISKLTLLEVSELNQLLKQTLNIPDVPMMQMSAASATAAAPAEEEVGEKVQTKTNYVLKMMKFDETKKVALIKEVKSLVEGMNLVQAKKFVETVPQIIKNNLTKEEAEALKKKLEELGASCVIE</sequence>
<dbReference type="GO" id="GO:0003735">
    <property type="term" value="F:structural constituent of ribosome"/>
    <property type="evidence" value="ECO:0007669"/>
    <property type="project" value="InterPro"/>
</dbReference>
<feature type="region of interest" description="Disordered" evidence="4">
    <location>
        <begin position="1"/>
        <end position="35"/>
    </location>
</feature>
<dbReference type="InterPro" id="IPR036235">
    <property type="entry name" value="Ribosomal_bL12_oligo_N_sf"/>
</dbReference>
<keyword evidence="3" id="KW-0687">Ribonucleoprotein</keyword>
<evidence type="ECO:0000313" key="8">
    <source>
        <dbReference type="Proteomes" id="UP000285301"/>
    </source>
</evidence>
<evidence type="ECO:0000256" key="2">
    <source>
        <dbReference type="ARBA" id="ARBA00022980"/>
    </source>
</evidence>
<dbReference type="Gene3D" id="1.20.5.710">
    <property type="entry name" value="Single helix bin"/>
    <property type="match status" value="1"/>
</dbReference>
<comment type="similarity">
    <text evidence="1">Belongs to the bacterial ribosomal protein bL12 family.</text>
</comment>
<evidence type="ECO:0000259" key="5">
    <source>
        <dbReference type="Pfam" id="PF00542"/>
    </source>
</evidence>
<feature type="non-terminal residue" evidence="7">
    <location>
        <position position="1"/>
    </location>
</feature>
<dbReference type="Gene3D" id="3.30.1390.10">
    <property type="match status" value="1"/>
</dbReference>
<evidence type="ECO:0000256" key="1">
    <source>
        <dbReference type="ARBA" id="ARBA00007197"/>
    </source>
</evidence>
<dbReference type="SUPFAM" id="SSF48300">
    <property type="entry name" value="Ribosomal protein L7/12, oligomerisation (N-terminal) domain"/>
    <property type="match status" value="1"/>
</dbReference>
<dbReference type="InterPro" id="IPR000206">
    <property type="entry name" value="Ribosomal_bL12"/>
</dbReference>
<dbReference type="AlphaFoldDB" id="A0A443Q7N5"/>
<proteinExistence type="inferred from homology"/>
<accession>A0A443Q7N5</accession>
<feature type="non-terminal residue" evidence="7">
    <location>
        <position position="168"/>
    </location>
</feature>
<name>A0A443Q7N5_9ACAR</name>
<evidence type="ECO:0000256" key="3">
    <source>
        <dbReference type="ARBA" id="ARBA00023274"/>
    </source>
</evidence>
<protein>
    <submittedName>
        <fullName evidence="7">39S ribosomal protein L12-like protein</fullName>
    </submittedName>
</protein>
<reference evidence="7 8" key="1">
    <citation type="journal article" date="2018" name="Gigascience">
        <title>Genomes of trombidid mites reveal novel predicted allergens and laterally-transferred genes associated with secondary metabolism.</title>
        <authorList>
            <person name="Dong X."/>
            <person name="Chaisiri K."/>
            <person name="Xia D."/>
            <person name="Armstrong S.D."/>
            <person name="Fang Y."/>
            <person name="Donnelly M.J."/>
            <person name="Kadowaki T."/>
            <person name="McGarry J.W."/>
            <person name="Darby A.C."/>
            <person name="Makepeace B.L."/>
        </authorList>
    </citation>
    <scope>NUCLEOTIDE SEQUENCE [LARGE SCALE GENOMIC DNA]</scope>
    <source>
        <strain evidence="7">UoL-WK</strain>
    </source>
</reference>
<dbReference type="HAMAP" id="MF_00368">
    <property type="entry name" value="Ribosomal_bL12"/>
    <property type="match status" value="1"/>
</dbReference>
<dbReference type="InterPro" id="IPR008932">
    <property type="entry name" value="Ribosomal_bL12_oligo"/>
</dbReference>
<dbReference type="GO" id="GO:0006412">
    <property type="term" value="P:translation"/>
    <property type="evidence" value="ECO:0007669"/>
    <property type="project" value="InterPro"/>
</dbReference>
<gene>
    <name evidence="7" type="ORF">B4U79_10228</name>
</gene>
<dbReference type="FunFam" id="3.30.1390.10:FF:000001">
    <property type="entry name" value="50S ribosomal protein L7/L12"/>
    <property type="match status" value="1"/>
</dbReference>
<organism evidence="7 8">
    <name type="scientific">Dinothrombium tinctorium</name>
    <dbReference type="NCBI Taxonomy" id="1965070"/>
    <lineage>
        <taxon>Eukaryota</taxon>
        <taxon>Metazoa</taxon>
        <taxon>Ecdysozoa</taxon>
        <taxon>Arthropoda</taxon>
        <taxon>Chelicerata</taxon>
        <taxon>Arachnida</taxon>
        <taxon>Acari</taxon>
        <taxon>Acariformes</taxon>
        <taxon>Trombidiformes</taxon>
        <taxon>Prostigmata</taxon>
        <taxon>Anystina</taxon>
        <taxon>Parasitengona</taxon>
        <taxon>Trombidioidea</taxon>
        <taxon>Trombidiidae</taxon>
        <taxon>Dinothrombium</taxon>
    </lineage>
</organism>
<dbReference type="Proteomes" id="UP000285301">
    <property type="component" value="Unassembled WGS sequence"/>
</dbReference>
<dbReference type="STRING" id="1965070.A0A443Q7N5"/>
<feature type="domain" description="Large ribosomal subunit protein bL12 oligomerization" evidence="6">
    <location>
        <begin position="41"/>
        <end position="85"/>
    </location>
</feature>